<sequence length="292" mass="30383">MNLSGKTVFITGAARGIGAEVARLAAAQGATVAVAGLEPAKLSALAGEIGGLWFDCDVTDSAGLERAVAATVTATGRIDVVLANAGIANIGTVAISPVDALVRTLDVNLAGVFRTVHATLPHLRESRGHFLLVSSVAAFTALPGMAAYAASKAGVEQLGNVLRLETAHLGITVGTAHPIWIDTDMVRDFEADLPSFRAAKQRMPWPLGTTVTVQKCARLLVRGIEKRKRKVYVPGSIAVVQALRTVVLSAFADAVIRSGGRDLVPRMEAEVRALGRDFGAHAVGTARPEATP</sequence>
<organism evidence="5 6">
    <name type="scientific">Allocatelliglobosispora scoriae</name>
    <dbReference type="NCBI Taxonomy" id="643052"/>
    <lineage>
        <taxon>Bacteria</taxon>
        <taxon>Bacillati</taxon>
        <taxon>Actinomycetota</taxon>
        <taxon>Actinomycetes</taxon>
        <taxon>Micromonosporales</taxon>
        <taxon>Micromonosporaceae</taxon>
        <taxon>Allocatelliglobosispora</taxon>
    </lineage>
</organism>
<comment type="similarity">
    <text evidence="1 3">Belongs to the short-chain dehydrogenases/reductases (SDR) family.</text>
</comment>
<dbReference type="SMART" id="SM00822">
    <property type="entry name" value="PKS_KR"/>
    <property type="match status" value="1"/>
</dbReference>
<dbReference type="GO" id="GO:0016020">
    <property type="term" value="C:membrane"/>
    <property type="evidence" value="ECO:0007669"/>
    <property type="project" value="TreeGrafter"/>
</dbReference>
<accession>A0A841C202</accession>
<evidence type="ECO:0000256" key="2">
    <source>
        <dbReference type="ARBA" id="ARBA00023002"/>
    </source>
</evidence>
<dbReference type="Proteomes" id="UP000587527">
    <property type="component" value="Unassembled WGS sequence"/>
</dbReference>
<dbReference type="Gene3D" id="3.40.50.720">
    <property type="entry name" value="NAD(P)-binding Rossmann-like Domain"/>
    <property type="match status" value="1"/>
</dbReference>
<dbReference type="EMBL" id="JACHMN010000003">
    <property type="protein sequence ID" value="MBB5873000.1"/>
    <property type="molecule type" value="Genomic_DNA"/>
</dbReference>
<evidence type="ECO:0000259" key="4">
    <source>
        <dbReference type="SMART" id="SM00822"/>
    </source>
</evidence>
<dbReference type="InterPro" id="IPR020904">
    <property type="entry name" value="Sc_DH/Rdtase_CS"/>
</dbReference>
<dbReference type="CDD" id="cd05233">
    <property type="entry name" value="SDR_c"/>
    <property type="match status" value="1"/>
</dbReference>
<proteinExistence type="inferred from homology"/>
<evidence type="ECO:0000256" key="1">
    <source>
        <dbReference type="ARBA" id="ARBA00006484"/>
    </source>
</evidence>
<keyword evidence="6" id="KW-1185">Reference proteome</keyword>
<dbReference type="InterPro" id="IPR002347">
    <property type="entry name" value="SDR_fam"/>
</dbReference>
<dbReference type="AlphaFoldDB" id="A0A841C202"/>
<dbReference type="InterPro" id="IPR036291">
    <property type="entry name" value="NAD(P)-bd_dom_sf"/>
</dbReference>
<dbReference type="PRINTS" id="PR00081">
    <property type="entry name" value="GDHRDH"/>
</dbReference>
<name>A0A841C202_9ACTN</name>
<gene>
    <name evidence="5" type="ORF">F4553_006434</name>
</gene>
<evidence type="ECO:0000256" key="3">
    <source>
        <dbReference type="RuleBase" id="RU000363"/>
    </source>
</evidence>
<comment type="caution">
    <text evidence="5">The sequence shown here is derived from an EMBL/GenBank/DDBJ whole genome shotgun (WGS) entry which is preliminary data.</text>
</comment>
<keyword evidence="2" id="KW-0560">Oxidoreductase</keyword>
<dbReference type="PANTHER" id="PTHR44196:SF1">
    <property type="entry name" value="DEHYDROGENASE_REDUCTASE SDR FAMILY MEMBER 7B"/>
    <property type="match status" value="1"/>
</dbReference>
<dbReference type="PRINTS" id="PR00080">
    <property type="entry name" value="SDRFAMILY"/>
</dbReference>
<reference evidence="5 6" key="1">
    <citation type="submission" date="2020-08" db="EMBL/GenBank/DDBJ databases">
        <title>Sequencing the genomes of 1000 actinobacteria strains.</title>
        <authorList>
            <person name="Klenk H.-P."/>
        </authorList>
    </citation>
    <scope>NUCLEOTIDE SEQUENCE [LARGE SCALE GENOMIC DNA]</scope>
    <source>
        <strain evidence="5 6">DSM 45362</strain>
    </source>
</reference>
<dbReference type="PANTHER" id="PTHR44196">
    <property type="entry name" value="DEHYDROGENASE/REDUCTASE SDR FAMILY MEMBER 7B"/>
    <property type="match status" value="1"/>
</dbReference>
<dbReference type="Pfam" id="PF00106">
    <property type="entry name" value="adh_short"/>
    <property type="match status" value="1"/>
</dbReference>
<dbReference type="RefSeq" id="WP_184843487.1">
    <property type="nucleotide sequence ID" value="NZ_JACHMN010000003.1"/>
</dbReference>
<dbReference type="SUPFAM" id="SSF51735">
    <property type="entry name" value="NAD(P)-binding Rossmann-fold domains"/>
    <property type="match status" value="1"/>
</dbReference>
<feature type="domain" description="Ketoreductase" evidence="4">
    <location>
        <begin position="6"/>
        <end position="189"/>
    </location>
</feature>
<dbReference type="GO" id="GO:0016491">
    <property type="term" value="F:oxidoreductase activity"/>
    <property type="evidence" value="ECO:0007669"/>
    <property type="project" value="UniProtKB-KW"/>
</dbReference>
<dbReference type="PROSITE" id="PS00061">
    <property type="entry name" value="ADH_SHORT"/>
    <property type="match status" value="1"/>
</dbReference>
<protein>
    <submittedName>
        <fullName evidence="5">NAD(P)-dependent dehydrogenase (Short-subunit alcohol dehydrogenase family)</fullName>
    </submittedName>
</protein>
<evidence type="ECO:0000313" key="5">
    <source>
        <dbReference type="EMBL" id="MBB5873000.1"/>
    </source>
</evidence>
<evidence type="ECO:0000313" key="6">
    <source>
        <dbReference type="Proteomes" id="UP000587527"/>
    </source>
</evidence>
<dbReference type="InterPro" id="IPR057326">
    <property type="entry name" value="KR_dom"/>
</dbReference>
<dbReference type="NCBIfam" id="NF004526">
    <property type="entry name" value="PRK05872.1"/>
    <property type="match status" value="1"/>
</dbReference>